<comment type="caution">
    <text evidence="2">The sequence shown here is derived from an EMBL/GenBank/DDBJ whole genome shotgun (WGS) entry which is preliminary data.</text>
</comment>
<evidence type="ECO:0000313" key="3">
    <source>
        <dbReference type="Proteomes" id="UP001262410"/>
    </source>
</evidence>
<name>A0ABU1K0Q8_9PROT</name>
<evidence type="ECO:0000313" key="2">
    <source>
        <dbReference type="EMBL" id="MDR6294453.1"/>
    </source>
</evidence>
<reference evidence="2 3" key="1">
    <citation type="submission" date="2023-07" db="EMBL/GenBank/DDBJ databases">
        <title>Sorghum-associated microbial communities from plants grown in Nebraska, USA.</title>
        <authorList>
            <person name="Schachtman D."/>
        </authorList>
    </citation>
    <scope>NUCLEOTIDE SEQUENCE [LARGE SCALE GENOMIC DNA]</scope>
    <source>
        <strain evidence="2 3">584</strain>
    </source>
</reference>
<accession>A0ABU1K0Q8</accession>
<gene>
    <name evidence="2" type="ORF">E9232_007007</name>
</gene>
<proteinExistence type="predicted"/>
<protein>
    <submittedName>
        <fullName evidence="2">Uncharacterized protein</fullName>
    </submittedName>
</protein>
<sequence>MTLGIAAIRCGANGGRVGEGMVPAPRVAAPGPQWPVRSKLDMALGSRKRSIAPGLTAGLGGPDLLGRYKEGRFELYHDYRDIRSLTKQSPKWFDEKRVPRYCDFHPNMAANIYAKQAALVLISCQSCDSVFSVCITGITNTESQRLGKSLADELQDGTLDYGDPPNIGCCSPGPSMTSVPRRILQYWVLDPKKWQWYRDETIEGPYVPELREEWQRQMYRDLADQDDDARASREDEWQPRTHRDETDEPDEGDVVLVPYKEWQRRELAKQRGVWAAFRRLLDRLKS</sequence>
<dbReference type="Proteomes" id="UP001262410">
    <property type="component" value="Unassembled WGS sequence"/>
</dbReference>
<organism evidence="2 3">
    <name type="scientific">Inquilinus ginsengisoli</name>
    <dbReference type="NCBI Taxonomy" id="363840"/>
    <lineage>
        <taxon>Bacteria</taxon>
        <taxon>Pseudomonadati</taxon>
        <taxon>Pseudomonadota</taxon>
        <taxon>Alphaproteobacteria</taxon>
        <taxon>Rhodospirillales</taxon>
        <taxon>Rhodospirillaceae</taxon>
        <taxon>Inquilinus</taxon>
    </lineage>
</organism>
<dbReference type="EMBL" id="JAVDPW010000020">
    <property type="protein sequence ID" value="MDR6294453.1"/>
    <property type="molecule type" value="Genomic_DNA"/>
</dbReference>
<feature type="compositionally biased region" description="Basic and acidic residues" evidence="1">
    <location>
        <begin position="223"/>
        <end position="245"/>
    </location>
</feature>
<keyword evidence="3" id="KW-1185">Reference proteome</keyword>
<feature type="region of interest" description="Disordered" evidence="1">
    <location>
        <begin position="223"/>
        <end position="254"/>
    </location>
</feature>
<evidence type="ECO:0000256" key="1">
    <source>
        <dbReference type="SAM" id="MobiDB-lite"/>
    </source>
</evidence>